<keyword evidence="9 17" id="KW-0735">Signal-anchor</keyword>
<keyword evidence="13" id="KW-1015">Disulfide bond</keyword>
<keyword evidence="10 17" id="KW-1133">Transmembrane helix</keyword>
<evidence type="ECO:0000256" key="11">
    <source>
        <dbReference type="ARBA" id="ARBA00023034"/>
    </source>
</evidence>
<comment type="pathway">
    <text evidence="2 17">Protein modification; protein glycosylation.</text>
</comment>
<evidence type="ECO:0000256" key="5">
    <source>
        <dbReference type="ARBA" id="ARBA00022676"/>
    </source>
</evidence>
<evidence type="ECO:0000313" key="19">
    <source>
        <dbReference type="EMBL" id="KAK7601264.1"/>
    </source>
</evidence>
<evidence type="ECO:0000256" key="2">
    <source>
        <dbReference type="ARBA" id="ARBA00004922"/>
    </source>
</evidence>
<comment type="catalytic activity">
    <reaction evidence="16 17">
        <text>3-O-(alpha-D-mannosyl)-L-threonyl-[protein] + UDP-N-acetyl-alpha-D-glucosamine = 3-O-(N-acetyl-beta-D-glucosaminyl-(1-&gt;2)-alpha-D-mannosyl)-L-threonyl-[protein] + UDP + H(+)</text>
        <dbReference type="Rhea" id="RHEA:54128"/>
        <dbReference type="Rhea" id="RHEA-COMP:13547"/>
        <dbReference type="Rhea" id="RHEA-COMP:13802"/>
        <dbReference type="ChEBI" id="CHEBI:15378"/>
        <dbReference type="ChEBI" id="CHEBI:57705"/>
        <dbReference type="ChEBI" id="CHEBI:58223"/>
        <dbReference type="ChEBI" id="CHEBI:137323"/>
        <dbReference type="ChEBI" id="CHEBI:138067"/>
    </reaction>
</comment>
<dbReference type="GO" id="GO:0030145">
    <property type="term" value="F:manganese ion binding"/>
    <property type="evidence" value="ECO:0007669"/>
    <property type="project" value="UniProtKB-UniRule"/>
</dbReference>
<keyword evidence="4" id="KW-0597">Phosphoprotein</keyword>
<comment type="domain">
    <text evidence="17">The stem domain mediates specific interaction with beta-linked N-acetylglucosamine moieties of O-glycosylated proteins. It also interacts with its product, N-acetyl-beta-D-glucosaminyl-(1-&gt;2)-O-alpha-D-mannosylprotein.</text>
</comment>
<evidence type="ECO:0000256" key="16">
    <source>
        <dbReference type="ARBA" id="ARBA00049045"/>
    </source>
</evidence>
<evidence type="ECO:0000256" key="8">
    <source>
        <dbReference type="ARBA" id="ARBA00022723"/>
    </source>
</evidence>
<keyword evidence="20" id="KW-1185">Reference proteome</keyword>
<evidence type="ECO:0000256" key="6">
    <source>
        <dbReference type="ARBA" id="ARBA00022679"/>
    </source>
</evidence>
<dbReference type="Proteomes" id="UP001367676">
    <property type="component" value="Unassembled WGS sequence"/>
</dbReference>
<evidence type="ECO:0000256" key="17">
    <source>
        <dbReference type="RuleBase" id="RU368119"/>
    </source>
</evidence>
<evidence type="ECO:0000256" key="14">
    <source>
        <dbReference type="ARBA" id="ARBA00023211"/>
    </source>
</evidence>
<dbReference type="PANTHER" id="PTHR46396">
    <property type="entry name" value="PROTEIN O-LINKED-MANNOSE BETA-1,2-N-ACETYLGLUCOSAMINYLTRANSFERASE 1"/>
    <property type="match status" value="1"/>
</dbReference>
<reference evidence="19 20" key="1">
    <citation type="submission" date="2024-03" db="EMBL/GenBank/DDBJ databases">
        <title>Adaptation during the transition from Ophiocordyceps entomopathogen to insect associate is accompanied by gene loss and intensified selection.</title>
        <authorList>
            <person name="Ward C.M."/>
            <person name="Onetto C.A."/>
            <person name="Borneman A.R."/>
        </authorList>
    </citation>
    <scope>NUCLEOTIDE SEQUENCE [LARGE SCALE GENOMIC DNA]</scope>
    <source>
        <strain evidence="19">AWRI1</strain>
        <tissue evidence="19">Single Adult Female</tissue>
    </source>
</reference>
<keyword evidence="6" id="KW-0808">Transferase</keyword>
<sequence length="655" mass="75237">MSPFSSRFQNLPYLFSKKFGPGSIDFGNVGIYIPQINSPKIPKPLSRRRIIIKSLKMIVMLILGIMLFLNIAFIYMSSRHLKEQVREELDEYMSYSSPRALVIEIVSSQSKVSIVVDGTTILEDGHKNHGRGIHVVVLNQAVGSVMAQRTFDTYSPHEDEAMTLFLNMISDGRILVFAIKDEGTFQMKRMARDLLKRLGSEKSEILGWRDMWAMVTRKGEKPYGESFSKSAGFNSWGSPVTLKVEVPLVPIEDSECSWSENNETERRRTFCNQVEGYGNVCSCKNPLPISFNPAPVPDNKISDVPVAVIASKRPQYLYRMLKSLLSANGVNASMITVFVDGFFEEPLHVTRLLGIRGVQHMPIGRRNARVSQHYKAAMASTFREYPNSKYIILLEEDLDVSIDFFSYFSQTLELIENDSTLYCISAWNDLSYEHTSQDPSILHRVETMPGLGWLLKRSLFEEELEPAWPTVDKSWDWDMWMRSAAVRKDRECIVPEVSRTYHFGSLGLNVNTFFQDAYFKSHSFNVQPFVQLSNVTDLHKHNYENLITNMIKNGEVVDHSKSPCEVDFIPDVENKVLLVYIKMLHSRDFTTWLEIAKCFKIWDLDARGYHRSMWRLRLKGNEVLIIGVPSSDYSQYKPSNVTPIYMQSMKNKLHH</sequence>
<feature type="transmembrane region" description="Helical" evidence="17">
    <location>
        <begin position="57"/>
        <end position="76"/>
    </location>
</feature>
<dbReference type="InterPro" id="IPR029044">
    <property type="entry name" value="Nucleotide-diphossugar_trans"/>
</dbReference>
<evidence type="ECO:0000256" key="10">
    <source>
        <dbReference type="ARBA" id="ARBA00022989"/>
    </source>
</evidence>
<keyword evidence="5 17" id="KW-0328">Glycosyltransferase</keyword>
<evidence type="ECO:0000256" key="1">
    <source>
        <dbReference type="ARBA" id="ARBA00004323"/>
    </source>
</evidence>
<dbReference type="GO" id="GO:0047223">
    <property type="term" value="F:beta-1,3-galactosyl-O-glycosyl-glycoprotein beta-1,3-N-acetylglucosaminyltransferase activity"/>
    <property type="evidence" value="ECO:0007669"/>
    <property type="project" value="TreeGrafter"/>
</dbReference>
<dbReference type="EMBL" id="JBBCAQ010000010">
    <property type="protein sequence ID" value="KAK7601264.1"/>
    <property type="molecule type" value="Genomic_DNA"/>
</dbReference>
<name>A0AAN9Y7F5_9HEMI</name>
<dbReference type="InterPro" id="IPR039474">
    <property type="entry name" value="POMGNT1_PANDER-like"/>
</dbReference>
<dbReference type="FunFam" id="3.90.550.10:FF:000252">
    <property type="entry name" value="Protein O-linked-mannose beta-1,2-N-acetylglucosaminyltransferase 1"/>
    <property type="match status" value="1"/>
</dbReference>
<evidence type="ECO:0000256" key="4">
    <source>
        <dbReference type="ARBA" id="ARBA00022553"/>
    </source>
</evidence>
<gene>
    <name evidence="19" type="ORF">V9T40_008705</name>
</gene>
<dbReference type="InterPro" id="IPR004139">
    <property type="entry name" value="Glyco_trans_13"/>
</dbReference>
<comment type="function">
    <text evidence="17">Participates in O-mannosyl glycosylation by catalyzing the addition of N-acetylglucosamine to O-linked mannose on glycoproteins. Catalyzes the synthesis of the GlcNAc(beta1-2)Man(alpha1-)O-Ser/Thr moiety on alpha-dystroglycan and other O-mannosylated proteins, providing the necessary basis for the addition of further carbohydrate moieties. Is specific for alpha linked terminal mannose.</text>
</comment>
<dbReference type="EC" id="2.4.1.-" evidence="17"/>
<proteinExistence type="inferred from homology"/>
<dbReference type="Pfam" id="PF15711">
    <property type="entry name" value="ILEI"/>
    <property type="match status" value="1"/>
</dbReference>
<evidence type="ECO:0000313" key="20">
    <source>
        <dbReference type="Proteomes" id="UP001367676"/>
    </source>
</evidence>
<keyword evidence="12 17" id="KW-0472">Membrane</keyword>
<keyword evidence="8 17" id="KW-0479">Metal-binding</keyword>
<evidence type="ECO:0000256" key="9">
    <source>
        <dbReference type="ARBA" id="ARBA00022968"/>
    </source>
</evidence>
<dbReference type="InterPro" id="IPR052463">
    <property type="entry name" value="O-linked_mannose_GnT"/>
</dbReference>
<keyword evidence="11 17" id="KW-0333">Golgi apparatus</keyword>
<comment type="subunit">
    <text evidence="15">Interacts with DAG1 (via O-linked mannose moiety). Interacts (via transmembrane domain) with FKTN; the interaction is direct and is required for normal location in Golgi membranes.</text>
</comment>
<dbReference type="GO" id="GO:0000139">
    <property type="term" value="C:Golgi membrane"/>
    <property type="evidence" value="ECO:0007669"/>
    <property type="project" value="UniProtKB-SubCell"/>
</dbReference>
<dbReference type="InterPro" id="IPR039477">
    <property type="entry name" value="ILEI/PANDER_dom"/>
</dbReference>
<dbReference type="SUPFAM" id="SSF53448">
    <property type="entry name" value="Nucleotide-diphospho-sugar transferases"/>
    <property type="match status" value="1"/>
</dbReference>
<organism evidence="19 20">
    <name type="scientific">Parthenolecanium corni</name>
    <dbReference type="NCBI Taxonomy" id="536013"/>
    <lineage>
        <taxon>Eukaryota</taxon>
        <taxon>Metazoa</taxon>
        <taxon>Ecdysozoa</taxon>
        <taxon>Arthropoda</taxon>
        <taxon>Hexapoda</taxon>
        <taxon>Insecta</taxon>
        <taxon>Pterygota</taxon>
        <taxon>Neoptera</taxon>
        <taxon>Paraneoptera</taxon>
        <taxon>Hemiptera</taxon>
        <taxon>Sternorrhyncha</taxon>
        <taxon>Coccoidea</taxon>
        <taxon>Coccidae</taxon>
        <taxon>Parthenolecanium</taxon>
    </lineage>
</organism>
<comment type="subcellular location">
    <subcellularLocation>
        <location evidence="1 17">Golgi apparatus membrane</location>
        <topology evidence="1 17">Single-pass type II membrane protein</topology>
    </subcellularLocation>
</comment>
<protein>
    <recommendedName>
        <fullName evidence="17">Protein O-linked-mannose beta-1,2-N-acetylglucosaminyltransferase</fullName>
        <shortName evidence="17">POMGnT1</shortName>
        <ecNumber evidence="17">2.4.1.-</ecNumber>
    </recommendedName>
</protein>
<comment type="cofactor">
    <cofactor evidence="17">
        <name>Mn(2+)</name>
        <dbReference type="ChEBI" id="CHEBI:29035"/>
    </cofactor>
    <text evidence="17">The manganese ion interacts primarily with the substrate UDP-N-acetylglucosamine.</text>
</comment>
<dbReference type="PANTHER" id="PTHR46396:SF1">
    <property type="entry name" value="PROTEIN O-LINKED-MANNOSE BETA-1,2-N-ACETYLGLUCOSAMINYLTRANSFERASE 1"/>
    <property type="match status" value="1"/>
</dbReference>
<evidence type="ECO:0000256" key="7">
    <source>
        <dbReference type="ARBA" id="ARBA00022692"/>
    </source>
</evidence>
<comment type="caution">
    <text evidence="19">The sequence shown here is derived from an EMBL/GenBank/DDBJ whole genome shotgun (WGS) entry which is preliminary data.</text>
</comment>
<evidence type="ECO:0000259" key="18">
    <source>
        <dbReference type="Pfam" id="PF15711"/>
    </source>
</evidence>
<evidence type="ECO:0000256" key="13">
    <source>
        <dbReference type="ARBA" id="ARBA00023157"/>
    </source>
</evidence>
<evidence type="ECO:0000256" key="12">
    <source>
        <dbReference type="ARBA" id="ARBA00023136"/>
    </source>
</evidence>
<keyword evidence="7 17" id="KW-0812">Transmembrane</keyword>
<comment type="similarity">
    <text evidence="3 17">Belongs to the glycosyltransferase 13 family.</text>
</comment>
<feature type="domain" description="ILEI/PANDER" evidence="18">
    <location>
        <begin position="131"/>
        <end position="219"/>
    </location>
</feature>
<evidence type="ECO:0000256" key="3">
    <source>
        <dbReference type="ARBA" id="ARBA00006492"/>
    </source>
</evidence>
<evidence type="ECO:0000256" key="15">
    <source>
        <dbReference type="ARBA" id="ARBA00046887"/>
    </source>
</evidence>
<dbReference type="PROSITE" id="PS52031">
    <property type="entry name" value="GG_LECTIN"/>
    <property type="match status" value="1"/>
</dbReference>
<dbReference type="Pfam" id="PF03071">
    <property type="entry name" value="GNT-I"/>
    <property type="match status" value="1"/>
</dbReference>
<dbReference type="Gene3D" id="3.90.550.10">
    <property type="entry name" value="Spore Coat Polysaccharide Biosynthesis Protein SpsA, Chain A"/>
    <property type="match status" value="1"/>
</dbReference>
<dbReference type="GO" id="GO:0016266">
    <property type="term" value="P:protein O-linked glycosylation via N-acetyl-galactosamine"/>
    <property type="evidence" value="ECO:0007669"/>
    <property type="project" value="TreeGrafter"/>
</dbReference>
<dbReference type="AlphaFoldDB" id="A0AAN9Y7F5"/>
<dbReference type="CDD" id="cd13937">
    <property type="entry name" value="PANDER_GnT-1_2_like"/>
    <property type="match status" value="1"/>
</dbReference>
<accession>A0AAN9Y7F5</accession>
<keyword evidence="14 17" id="KW-0464">Manganese</keyword>